<dbReference type="AlphaFoldDB" id="R7USW9"/>
<dbReference type="GO" id="GO:0005975">
    <property type="term" value="P:carbohydrate metabolic process"/>
    <property type="evidence" value="ECO:0007669"/>
    <property type="project" value="InterPro"/>
</dbReference>
<organism evidence="5">
    <name type="scientific">Capitella teleta</name>
    <name type="common">Polychaete worm</name>
    <dbReference type="NCBI Taxonomy" id="283909"/>
    <lineage>
        <taxon>Eukaryota</taxon>
        <taxon>Metazoa</taxon>
        <taxon>Spiralia</taxon>
        <taxon>Lophotrochozoa</taxon>
        <taxon>Annelida</taxon>
        <taxon>Polychaeta</taxon>
        <taxon>Sedentaria</taxon>
        <taxon>Scolecida</taxon>
        <taxon>Capitellidae</taxon>
        <taxon>Capitella</taxon>
    </lineage>
</organism>
<reference evidence="7" key="1">
    <citation type="submission" date="2012-12" db="EMBL/GenBank/DDBJ databases">
        <authorList>
            <person name="Hellsten U."/>
            <person name="Grimwood J."/>
            <person name="Chapman J.A."/>
            <person name="Shapiro H."/>
            <person name="Aerts A."/>
            <person name="Otillar R.P."/>
            <person name="Terry A.Y."/>
            <person name="Boore J.L."/>
            <person name="Simakov O."/>
            <person name="Marletaz F."/>
            <person name="Cho S.-J."/>
            <person name="Edsinger-Gonzales E."/>
            <person name="Havlak P."/>
            <person name="Kuo D.-H."/>
            <person name="Larsson T."/>
            <person name="Lv J."/>
            <person name="Arendt D."/>
            <person name="Savage R."/>
            <person name="Osoegawa K."/>
            <person name="de Jong P."/>
            <person name="Lindberg D.R."/>
            <person name="Seaver E.C."/>
            <person name="Weisblat D.A."/>
            <person name="Putnam N.H."/>
            <person name="Grigoriev I.V."/>
            <person name="Rokhsar D.S."/>
        </authorList>
    </citation>
    <scope>NUCLEOTIDE SEQUENCE</scope>
    <source>
        <strain evidence="7">I ESC-2004</strain>
    </source>
</reference>
<keyword evidence="3" id="KW-0735">Signal-anchor</keyword>
<name>R7USW9_CAPTE</name>
<dbReference type="EMBL" id="KB298361">
    <property type="protein sequence ID" value="ELU09305.1"/>
    <property type="molecule type" value="Genomic_DNA"/>
</dbReference>
<reference evidence="5 7" key="2">
    <citation type="journal article" date="2013" name="Nature">
        <title>Insights into bilaterian evolution from three spiralian genomes.</title>
        <authorList>
            <person name="Simakov O."/>
            <person name="Marletaz F."/>
            <person name="Cho S.J."/>
            <person name="Edsinger-Gonzales E."/>
            <person name="Havlak P."/>
            <person name="Hellsten U."/>
            <person name="Kuo D.H."/>
            <person name="Larsson T."/>
            <person name="Lv J."/>
            <person name="Arendt D."/>
            <person name="Savage R."/>
            <person name="Osoegawa K."/>
            <person name="de Jong P."/>
            <person name="Grimwood J."/>
            <person name="Chapman J.A."/>
            <person name="Shapiro H."/>
            <person name="Aerts A."/>
            <person name="Otillar R.P."/>
            <person name="Terry A.Y."/>
            <person name="Boore J.L."/>
            <person name="Grigoriev I.V."/>
            <person name="Lindberg D.R."/>
            <person name="Seaver E.C."/>
            <person name="Weisblat D.A."/>
            <person name="Putnam N.H."/>
            <person name="Rokhsar D.S."/>
        </authorList>
    </citation>
    <scope>NUCLEOTIDE SEQUENCE</scope>
    <source>
        <strain evidence="5 7">I ESC-2004</strain>
    </source>
</reference>
<feature type="region of interest" description="Disordered" evidence="4">
    <location>
        <begin position="1"/>
        <end position="60"/>
    </location>
</feature>
<comment type="similarity">
    <text evidence="3">Belongs to the glycosyltransferase 11 family.</text>
</comment>
<evidence type="ECO:0000256" key="3">
    <source>
        <dbReference type="RuleBase" id="RU363129"/>
    </source>
</evidence>
<dbReference type="HOGENOM" id="CLU_043399_2_2_1"/>
<dbReference type="PANTHER" id="PTHR11927">
    <property type="entry name" value="GALACTOSIDE 2-L-FUCOSYLTRANSFERASE"/>
    <property type="match status" value="1"/>
</dbReference>
<proteinExistence type="inferred from homology"/>
<dbReference type="GO" id="GO:0008107">
    <property type="term" value="F:galactoside 2-alpha-L-fucosyltransferase activity"/>
    <property type="evidence" value="ECO:0007669"/>
    <property type="project" value="InterPro"/>
</dbReference>
<comment type="subcellular location">
    <subcellularLocation>
        <location evidence="3">Golgi apparatus</location>
        <location evidence="3">Golgi stack membrane</location>
        <topology evidence="3">Single-pass type II membrane protein</topology>
    </subcellularLocation>
</comment>
<dbReference type="Pfam" id="PF01531">
    <property type="entry name" value="Glyco_transf_11"/>
    <property type="match status" value="1"/>
</dbReference>
<keyword evidence="3" id="KW-0333">Golgi apparatus</keyword>
<feature type="compositionally biased region" description="Polar residues" evidence="4">
    <location>
        <begin position="1"/>
        <end position="24"/>
    </location>
</feature>
<evidence type="ECO:0000313" key="7">
    <source>
        <dbReference type="Proteomes" id="UP000014760"/>
    </source>
</evidence>
<dbReference type="EMBL" id="AMQN01006444">
    <property type="status" value="NOT_ANNOTATED_CDS"/>
    <property type="molecule type" value="Genomic_DNA"/>
</dbReference>
<keyword evidence="2 3" id="KW-0808">Transferase</keyword>
<dbReference type="EC" id="2.4.1.-" evidence="3"/>
<keyword evidence="7" id="KW-1185">Reference proteome</keyword>
<sequence length="383" mass="43743">MASRPSSSASQLNPRVTASTVLQSNKEEHQQSVENDLEVKGTMANESHGAENKESDTIREINQSISTKTTAETKTQEIHAAVPEGNKAYADNRSANDVYVTCLVSDGRRTGNLLFNYAASISTAWRYSLKLLVHPEFQLQDYFKMNVEVDKRVREWSENWTVVAEKAWGIYDDKFEHLGEEVTRSNFSLYGFYQSWKYFKSYEDDLRRSLVFRDDVIGGAQNEIQRLIPNVTFVDHPMKAKINGGTLVGLHVRRGDILLPEKLEFGYTTPETSFFRNAVAFFVDRYPHLHVMVCCEDIVWCQSNLRGLAANVYFSHIDDGIVDLAILSMSEHVIMTTGSFGWWGAWLANGTTVYYSDWPRNSSMLSQGFVKEDYFMPHWIPMT</sequence>
<dbReference type="UniPathway" id="UPA00378"/>
<dbReference type="CDD" id="cd11301">
    <property type="entry name" value="Fut1_Fut2_like"/>
    <property type="match status" value="1"/>
</dbReference>
<comment type="pathway">
    <text evidence="3">Protein modification; protein glycosylation.</text>
</comment>
<dbReference type="STRING" id="283909.R7USW9"/>
<dbReference type="GO" id="GO:0032580">
    <property type="term" value="C:Golgi cisterna membrane"/>
    <property type="evidence" value="ECO:0007669"/>
    <property type="project" value="UniProtKB-SubCell"/>
</dbReference>
<keyword evidence="3" id="KW-0812">Transmembrane</keyword>
<dbReference type="InterPro" id="IPR002516">
    <property type="entry name" value="Glyco_trans_11"/>
</dbReference>
<keyword evidence="3" id="KW-0325">Glycoprotein</keyword>
<evidence type="ECO:0000313" key="5">
    <source>
        <dbReference type="EMBL" id="ELU09305.1"/>
    </source>
</evidence>
<evidence type="ECO:0000256" key="2">
    <source>
        <dbReference type="ARBA" id="ARBA00022679"/>
    </source>
</evidence>
<evidence type="ECO:0000256" key="1">
    <source>
        <dbReference type="ARBA" id="ARBA00022676"/>
    </source>
</evidence>
<dbReference type="OMA" id="TINFMFL"/>
<gene>
    <name evidence="5" type="ORF">CAPTEDRAFT_192523</name>
</gene>
<evidence type="ECO:0000256" key="4">
    <source>
        <dbReference type="SAM" id="MobiDB-lite"/>
    </source>
</evidence>
<dbReference type="PANTHER" id="PTHR11927:SF9">
    <property type="entry name" value="L-FUCOSYLTRANSFERASE"/>
    <property type="match status" value="1"/>
</dbReference>
<accession>R7USW9</accession>
<dbReference type="EnsemblMetazoa" id="CapteT192523">
    <property type="protein sequence ID" value="CapteP192523"/>
    <property type="gene ID" value="CapteG192523"/>
</dbReference>
<dbReference type="OrthoDB" id="3226at2759"/>
<evidence type="ECO:0000313" key="6">
    <source>
        <dbReference type="EnsemblMetazoa" id="CapteP192523"/>
    </source>
</evidence>
<feature type="compositionally biased region" description="Basic and acidic residues" evidence="4">
    <location>
        <begin position="48"/>
        <end position="59"/>
    </location>
</feature>
<keyword evidence="1 3" id="KW-0328">Glycosyltransferase</keyword>
<reference evidence="6" key="3">
    <citation type="submission" date="2015-06" db="UniProtKB">
        <authorList>
            <consortium name="EnsemblMetazoa"/>
        </authorList>
    </citation>
    <scope>IDENTIFICATION</scope>
</reference>
<dbReference type="Proteomes" id="UP000014760">
    <property type="component" value="Unassembled WGS sequence"/>
</dbReference>
<protein>
    <recommendedName>
        <fullName evidence="3">L-Fucosyltransferase</fullName>
        <ecNumber evidence="3">2.4.1.-</ecNumber>
    </recommendedName>
</protein>